<comment type="pathway">
    <text evidence="3 15">Cofactor biosynthesis; FMN biosynthesis; FMN from riboflavin (ATP route): step 1/1.</text>
</comment>
<dbReference type="EMBL" id="CP051775">
    <property type="protein sequence ID" value="QJE74887.1"/>
    <property type="molecule type" value="Genomic_DNA"/>
</dbReference>
<dbReference type="NCBIfam" id="NF004160">
    <property type="entry name" value="PRK05627.1-3"/>
    <property type="match status" value="1"/>
</dbReference>
<dbReference type="InterPro" id="IPR015864">
    <property type="entry name" value="FAD_synthase"/>
</dbReference>
<dbReference type="GO" id="GO:0006747">
    <property type="term" value="P:FAD biosynthetic process"/>
    <property type="evidence" value="ECO:0007669"/>
    <property type="project" value="UniProtKB-UniRule"/>
</dbReference>
<dbReference type="AlphaFoldDB" id="A0A858RC12"/>
<evidence type="ECO:0000256" key="2">
    <source>
        <dbReference type="ARBA" id="ARBA00004726"/>
    </source>
</evidence>
<dbReference type="SUPFAM" id="SSF52374">
    <property type="entry name" value="Nucleotidylyl transferase"/>
    <property type="match status" value="1"/>
</dbReference>
<evidence type="ECO:0000313" key="17">
    <source>
        <dbReference type="EMBL" id="QJE74887.1"/>
    </source>
</evidence>
<evidence type="ECO:0000259" key="16">
    <source>
        <dbReference type="SMART" id="SM00904"/>
    </source>
</evidence>
<keyword evidence="9 15" id="KW-0418">Kinase</keyword>
<keyword evidence="8 15" id="KW-0547">Nucleotide-binding</keyword>
<dbReference type="GO" id="GO:0009398">
    <property type="term" value="P:FMN biosynthetic process"/>
    <property type="evidence" value="ECO:0007669"/>
    <property type="project" value="UniProtKB-UniRule"/>
</dbReference>
<dbReference type="EC" id="2.7.7.2" evidence="15"/>
<keyword evidence="18" id="KW-1185">Reference proteome</keyword>
<evidence type="ECO:0000256" key="11">
    <source>
        <dbReference type="ARBA" id="ARBA00022840"/>
    </source>
</evidence>
<accession>A0A858RC12</accession>
<dbReference type="SMART" id="SM00904">
    <property type="entry name" value="Flavokinase"/>
    <property type="match status" value="1"/>
</dbReference>
<reference evidence="17" key="1">
    <citation type="submission" date="2020-04" db="EMBL/GenBank/DDBJ databases">
        <title>A desert anoxygenic phototrophic bacterium fixes CO2 using RubisCO under aerobic conditions.</title>
        <authorList>
            <person name="Tang K."/>
        </authorList>
    </citation>
    <scope>NUCLEOTIDE SEQUENCE [LARGE SCALE GENOMIC DNA]</scope>
    <source>
        <strain evidence="17">MIMtkB3</strain>
    </source>
</reference>
<keyword evidence="10 15" id="KW-0274">FAD</keyword>
<evidence type="ECO:0000256" key="7">
    <source>
        <dbReference type="ARBA" id="ARBA00022695"/>
    </source>
</evidence>
<dbReference type="UniPathway" id="UPA00277">
    <property type="reaction ID" value="UER00407"/>
</dbReference>
<dbReference type="GO" id="GO:0005524">
    <property type="term" value="F:ATP binding"/>
    <property type="evidence" value="ECO:0007669"/>
    <property type="project" value="UniProtKB-UniRule"/>
</dbReference>
<evidence type="ECO:0000256" key="5">
    <source>
        <dbReference type="ARBA" id="ARBA00022643"/>
    </source>
</evidence>
<evidence type="ECO:0000256" key="1">
    <source>
        <dbReference type="ARBA" id="ARBA00002121"/>
    </source>
</evidence>
<dbReference type="UniPathway" id="UPA00276">
    <property type="reaction ID" value="UER00406"/>
</dbReference>
<dbReference type="Gene3D" id="2.40.30.30">
    <property type="entry name" value="Riboflavin kinase-like"/>
    <property type="match status" value="1"/>
</dbReference>
<name>A0A858RC12_9PROT</name>
<protein>
    <recommendedName>
        <fullName evidence="15">Riboflavin biosynthesis protein</fullName>
    </recommendedName>
    <domain>
        <recommendedName>
            <fullName evidence="15">Riboflavin kinase</fullName>
            <ecNumber evidence="15">2.7.1.26</ecNumber>
        </recommendedName>
        <alternativeName>
            <fullName evidence="15">Flavokinase</fullName>
        </alternativeName>
    </domain>
    <domain>
        <recommendedName>
            <fullName evidence="15">FMN adenylyltransferase</fullName>
            <ecNumber evidence="15">2.7.7.2</ecNumber>
        </recommendedName>
        <alternativeName>
            <fullName evidence="15">FAD pyrophosphorylase</fullName>
        </alternativeName>
        <alternativeName>
            <fullName evidence="15">FAD synthase</fullName>
        </alternativeName>
    </domain>
</protein>
<comment type="pathway">
    <text evidence="2 15">Cofactor biosynthesis; FAD biosynthesis; FAD from FMN: step 1/1.</text>
</comment>
<dbReference type="InterPro" id="IPR002606">
    <property type="entry name" value="Riboflavin_kinase_bac"/>
</dbReference>
<dbReference type="GO" id="GO:0008531">
    <property type="term" value="F:riboflavin kinase activity"/>
    <property type="evidence" value="ECO:0007669"/>
    <property type="project" value="UniProtKB-UniRule"/>
</dbReference>
<dbReference type="PIRSF" id="PIRSF004491">
    <property type="entry name" value="FAD_Synth"/>
    <property type="match status" value="1"/>
</dbReference>
<comment type="catalytic activity">
    <reaction evidence="13 15">
        <text>riboflavin + ATP = FMN + ADP + H(+)</text>
        <dbReference type="Rhea" id="RHEA:14357"/>
        <dbReference type="ChEBI" id="CHEBI:15378"/>
        <dbReference type="ChEBI" id="CHEBI:30616"/>
        <dbReference type="ChEBI" id="CHEBI:57986"/>
        <dbReference type="ChEBI" id="CHEBI:58210"/>
        <dbReference type="ChEBI" id="CHEBI:456216"/>
        <dbReference type="EC" id="2.7.1.26"/>
    </reaction>
</comment>
<evidence type="ECO:0000256" key="4">
    <source>
        <dbReference type="ARBA" id="ARBA00022630"/>
    </source>
</evidence>
<dbReference type="GO" id="GO:0009231">
    <property type="term" value="P:riboflavin biosynthetic process"/>
    <property type="evidence" value="ECO:0007669"/>
    <property type="project" value="InterPro"/>
</dbReference>
<dbReference type="InterPro" id="IPR023468">
    <property type="entry name" value="Riboflavin_kinase"/>
</dbReference>
<dbReference type="KEGG" id="acru:HHL28_13130"/>
<evidence type="ECO:0000256" key="13">
    <source>
        <dbReference type="ARBA" id="ARBA00047880"/>
    </source>
</evidence>
<dbReference type="NCBIfam" id="TIGR00083">
    <property type="entry name" value="ribF"/>
    <property type="match status" value="1"/>
</dbReference>
<evidence type="ECO:0000313" key="18">
    <source>
        <dbReference type="Proteomes" id="UP000501891"/>
    </source>
</evidence>
<comment type="catalytic activity">
    <reaction evidence="14 15">
        <text>FMN + ATP + H(+) = FAD + diphosphate</text>
        <dbReference type="Rhea" id="RHEA:17237"/>
        <dbReference type="ChEBI" id="CHEBI:15378"/>
        <dbReference type="ChEBI" id="CHEBI:30616"/>
        <dbReference type="ChEBI" id="CHEBI:33019"/>
        <dbReference type="ChEBI" id="CHEBI:57692"/>
        <dbReference type="ChEBI" id="CHEBI:58210"/>
        <dbReference type="EC" id="2.7.7.2"/>
    </reaction>
</comment>
<dbReference type="PANTHER" id="PTHR22749">
    <property type="entry name" value="RIBOFLAVIN KINASE/FMN ADENYLYLTRANSFERASE"/>
    <property type="match status" value="1"/>
</dbReference>
<keyword evidence="7 15" id="KW-0548">Nucleotidyltransferase</keyword>
<organism evidence="17 18">
    <name type="scientific">Aerophototrophica crusticola</name>
    <dbReference type="NCBI Taxonomy" id="1709002"/>
    <lineage>
        <taxon>Bacteria</taxon>
        <taxon>Pseudomonadati</taxon>
        <taxon>Pseudomonadota</taxon>
        <taxon>Alphaproteobacteria</taxon>
        <taxon>Rhodospirillales</taxon>
        <taxon>Rhodospirillaceae</taxon>
        <taxon>Aerophototrophica</taxon>
    </lineage>
</organism>
<comment type="similarity">
    <text evidence="15">Belongs to the ribF family.</text>
</comment>
<sequence>MKLFRHTTDLPPDARGVAVALGNFDGVHRGHRAVIGAAQEAAAKLGVPSAVLTFEPHPRALFKPDQPPFRLTPFRIKARLVEALGVDALFSVHFDRAFSQQSAEAFVESVLVQGLGARHVVAGYDFVFGHNRGGDMAFLRAAGERFGFGVTEVRPVADPSGIIFSSTKVRELLQAGEAEAAAAILGHPFEVEGRVEHGDKRGRTIGFPTANVELGEYVRPRFGVYAVRAGVDLGGQTVWHDGVANLGRRPTVGGAVERLEVHLFDFDGDLYGRHLRVRLLHFLRPEMKFDGLDHLKAQIARDAGAARAWLAADPGAEGVT</sequence>
<keyword evidence="12" id="KW-0511">Multifunctional enzyme</keyword>
<evidence type="ECO:0000256" key="12">
    <source>
        <dbReference type="ARBA" id="ARBA00023268"/>
    </source>
</evidence>
<dbReference type="Proteomes" id="UP000501891">
    <property type="component" value="Chromosome"/>
</dbReference>
<evidence type="ECO:0000256" key="8">
    <source>
        <dbReference type="ARBA" id="ARBA00022741"/>
    </source>
</evidence>
<evidence type="ECO:0000256" key="6">
    <source>
        <dbReference type="ARBA" id="ARBA00022679"/>
    </source>
</evidence>
<proteinExistence type="inferred from homology"/>
<dbReference type="InterPro" id="IPR014729">
    <property type="entry name" value="Rossmann-like_a/b/a_fold"/>
</dbReference>
<dbReference type="EC" id="2.7.1.26" evidence="15"/>
<dbReference type="Pfam" id="PF01687">
    <property type="entry name" value="Flavokinase"/>
    <property type="match status" value="1"/>
</dbReference>
<dbReference type="InterPro" id="IPR015865">
    <property type="entry name" value="Riboflavin_kinase_bac/euk"/>
</dbReference>
<evidence type="ECO:0000256" key="14">
    <source>
        <dbReference type="ARBA" id="ARBA00049494"/>
    </source>
</evidence>
<dbReference type="FunFam" id="3.40.50.620:FF:000021">
    <property type="entry name" value="Riboflavin biosynthesis protein"/>
    <property type="match status" value="1"/>
</dbReference>
<evidence type="ECO:0000256" key="9">
    <source>
        <dbReference type="ARBA" id="ARBA00022777"/>
    </source>
</evidence>
<keyword evidence="4 15" id="KW-0285">Flavoprotein</keyword>
<evidence type="ECO:0000256" key="10">
    <source>
        <dbReference type="ARBA" id="ARBA00022827"/>
    </source>
</evidence>
<dbReference type="CDD" id="cd02064">
    <property type="entry name" value="FAD_synthetase_N"/>
    <property type="match status" value="1"/>
</dbReference>
<dbReference type="NCBIfam" id="NF004163">
    <property type="entry name" value="PRK05627.1-6"/>
    <property type="match status" value="1"/>
</dbReference>
<dbReference type="GO" id="GO:0003919">
    <property type="term" value="F:FMN adenylyltransferase activity"/>
    <property type="evidence" value="ECO:0007669"/>
    <property type="project" value="UniProtKB-UniRule"/>
</dbReference>
<gene>
    <name evidence="17" type="ORF">HHL28_13130</name>
</gene>
<dbReference type="PANTHER" id="PTHR22749:SF6">
    <property type="entry name" value="RIBOFLAVIN KINASE"/>
    <property type="match status" value="1"/>
</dbReference>
<dbReference type="Gene3D" id="3.40.50.620">
    <property type="entry name" value="HUPs"/>
    <property type="match status" value="1"/>
</dbReference>
<evidence type="ECO:0000256" key="3">
    <source>
        <dbReference type="ARBA" id="ARBA00005201"/>
    </source>
</evidence>
<dbReference type="SUPFAM" id="SSF82114">
    <property type="entry name" value="Riboflavin kinase-like"/>
    <property type="match status" value="1"/>
</dbReference>
<keyword evidence="6 15" id="KW-0808">Transferase</keyword>
<keyword evidence="5 15" id="KW-0288">FMN</keyword>
<comment type="function">
    <text evidence="1">Catalyzes the phosphorylation of riboflavin to FMN followed by the adenylation of FMN to FAD.</text>
</comment>
<dbReference type="InterPro" id="IPR023465">
    <property type="entry name" value="Riboflavin_kinase_dom_sf"/>
</dbReference>
<feature type="domain" description="Riboflavin kinase" evidence="16">
    <location>
        <begin position="184"/>
        <end position="311"/>
    </location>
</feature>
<keyword evidence="11 15" id="KW-0067">ATP-binding</keyword>
<evidence type="ECO:0000256" key="15">
    <source>
        <dbReference type="PIRNR" id="PIRNR004491"/>
    </source>
</evidence>
<dbReference type="NCBIfam" id="NF004159">
    <property type="entry name" value="PRK05627.1-2"/>
    <property type="match status" value="1"/>
</dbReference>
<dbReference type="Pfam" id="PF06574">
    <property type="entry name" value="FAD_syn"/>
    <property type="match status" value="1"/>
</dbReference>